<dbReference type="Gene3D" id="3.30.1360.70">
    <property type="entry name" value="Arginyl tRNA synthetase N-terminal domain"/>
    <property type="match status" value="1"/>
</dbReference>
<accession>A0A3N5AQA5</accession>
<evidence type="ECO:0000256" key="11">
    <source>
        <dbReference type="HAMAP-Rule" id="MF_00123"/>
    </source>
</evidence>
<evidence type="ECO:0000313" key="16">
    <source>
        <dbReference type="Proteomes" id="UP000282654"/>
    </source>
</evidence>
<name>A0A3N5AQA5_9THEO</name>
<evidence type="ECO:0000259" key="13">
    <source>
        <dbReference type="SMART" id="SM00836"/>
    </source>
</evidence>
<comment type="catalytic activity">
    <reaction evidence="10 11">
        <text>tRNA(Arg) + L-arginine + ATP = L-arginyl-tRNA(Arg) + AMP + diphosphate</text>
        <dbReference type="Rhea" id="RHEA:20301"/>
        <dbReference type="Rhea" id="RHEA-COMP:9658"/>
        <dbReference type="Rhea" id="RHEA-COMP:9673"/>
        <dbReference type="ChEBI" id="CHEBI:30616"/>
        <dbReference type="ChEBI" id="CHEBI:32682"/>
        <dbReference type="ChEBI" id="CHEBI:33019"/>
        <dbReference type="ChEBI" id="CHEBI:78442"/>
        <dbReference type="ChEBI" id="CHEBI:78513"/>
        <dbReference type="ChEBI" id="CHEBI:456215"/>
        <dbReference type="EC" id="6.1.1.19"/>
    </reaction>
</comment>
<keyword evidence="8 11" id="KW-0648">Protein biosynthesis</keyword>
<evidence type="ECO:0000256" key="6">
    <source>
        <dbReference type="ARBA" id="ARBA00022741"/>
    </source>
</evidence>
<dbReference type="PROSITE" id="PS00178">
    <property type="entry name" value="AA_TRNA_LIGASE_I"/>
    <property type="match status" value="1"/>
</dbReference>
<dbReference type="InterPro" id="IPR005148">
    <property type="entry name" value="Arg-tRNA-synth_N"/>
</dbReference>
<dbReference type="InterPro" id="IPR001278">
    <property type="entry name" value="Arg-tRNA-ligase"/>
</dbReference>
<keyword evidence="7 11" id="KW-0067">ATP-binding</keyword>
<dbReference type="FunFam" id="1.10.730.10:FF:000008">
    <property type="entry name" value="Arginine--tRNA ligase"/>
    <property type="match status" value="1"/>
</dbReference>
<evidence type="ECO:0000256" key="8">
    <source>
        <dbReference type="ARBA" id="ARBA00022917"/>
    </source>
</evidence>
<keyword evidence="9 11" id="KW-0030">Aminoacyl-tRNA synthetase</keyword>
<feature type="short sequence motif" description="'HIGH' region" evidence="11">
    <location>
        <begin position="138"/>
        <end position="148"/>
    </location>
</feature>
<dbReference type="HAMAP" id="MF_00123">
    <property type="entry name" value="Arg_tRNA_synth"/>
    <property type="match status" value="1"/>
</dbReference>
<dbReference type="PANTHER" id="PTHR11956:SF5">
    <property type="entry name" value="ARGININE--TRNA LIGASE, CYTOPLASMIC"/>
    <property type="match status" value="1"/>
</dbReference>
<comment type="subunit">
    <text evidence="3 11">Monomer.</text>
</comment>
<evidence type="ECO:0000256" key="4">
    <source>
        <dbReference type="ARBA" id="ARBA00022490"/>
    </source>
</evidence>
<comment type="caution">
    <text evidence="15">The sequence shown here is derived from an EMBL/GenBank/DDBJ whole genome shotgun (WGS) entry which is preliminary data.</text>
</comment>
<dbReference type="Pfam" id="PF00750">
    <property type="entry name" value="tRNA-synt_1d"/>
    <property type="match status" value="1"/>
</dbReference>
<keyword evidence="6 11" id="KW-0547">Nucleotide-binding</keyword>
<dbReference type="FunFam" id="3.30.1360.70:FF:000003">
    <property type="entry name" value="Arginine--tRNA ligase"/>
    <property type="match status" value="1"/>
</dbReference>
<dbReference type="GO" id="GO:0005737">
    <property type="term" value="C:cytoplasm"/>
    <property type="evidence" value="ECO:0007669"/>
    <property type="project" value="UniProtKB-SubCell"/>
</dbReference>
<reference evidence="15 16" key="1">
    <citation type="submission" date="2018-11" db="EMBL/GenBank/DDBJ databases">
        <title>Genomic Encyclopedia of Type Strains, Phase IV (KMG-IV): sequencing the most valuable type-strain genomes for metagenomic binning, comparative biology and taxonomic classification.</title>
        <authorList>
            <person name="Goeker M."/>
        </authorList>
    </citation>
    <scope>NUCLEOTIDE SEQUENCE [LARGE SCALE GENOMIC DNA]</scope>
    <source>
        <strain evidence="15 16">DSM 102936</strain>
    </source>
</reference>
<dbReference type="GO" id="GO:0004814">
    <property type="term" value="F:arginine-tRNA ligase activity"/>
    <property type="evidence" value="ECO:0007669"/>
    <property type="project" value="UniProtKB-UniRule"/>
</dbReference>
<keyword evidence="4 11" id="KW-0963">Cytoplasm</keyword>
<dbReference type="Proteomes" id="UP000282654">
    <property type="component" value="Unassembled WGS sequence"/>
</dbReference>
<feature type="domain" description="DALR anticodon binding" evidence="13">
    <location>
        <begin position="443"/>
        <end position="563"/>
    </location>
</feature>
<evidence type="ECO:0000256" key="7">
    <source>
        <dbReference type="ARBA" id="ARBA00022840"/>
    </source>
</evidence>
<gene>
    <name evidence="11" type="primary">argS</name>
    <name evidence="15" type="ORF">EDD75_1335</name>
</gene>
<dbReference type="Gene3D" id="1.10.730.10">
    <property type="entry name" value="Isoleucyl-tRNA Synthetase, Domain 1"/>
    <property type="match status" value="1"/>
</dbReference>
<dbReference type="RefSeq" id="WP_123929797.1">
    <property type="nucleotide sequence ID" value="NZ_RKRE01000002.1"/>
</dbReference>
<dbReference type="InterPro" id="IPR009080">
    <property type="entry name" value="tRNAsynth_Ia_anticodon-bd"/>
</dbReference>
<dbReference type="InterPro" id="IPR014729">
    <property type="entry name" value="Rossmann-like_a/b/a_fold"/>
</dbReference>
<keyword evidence="16" id="KW-1185">Reference proteome</keyword>
<comment type="subcellular location">
    <subcellularLocation>
        <location evidence="1 11">Cytoplasm</location>
    </subcellularLocation>
</comment>
<feature type="domain" description="Arginyl tRNA synthetase N-terminal" evidence="14">
    <location>
        <begin position="2"/>
        <end position="101"/>
    </location>
</feature>
<dbReference type="EC" id="6.1.1.19" evidence="11"/>
<dbReference type="SMART" id="SM00836">
    <property type="entry name" value="DALR_1"/>
    <property type="match status" value="1"/>
</dbReference>
<dbReference type="PANTHER" id="PTHR11956">
    <property type="entry name" value="ARGINYL-TRNA SYNTHETASE"/>
    <property type="match status" value="1"/>
</dbReference>
<dbReference type="OrthoDB" id="9805987at2"/>
<dbReference type="InterPro" id="IPR008909">
    <property type="entry name" value="DALR_anticod-bd"/>
</dbReference>
<protein>
    <recommendedName>
        <fullName evidence="11">Arginine--tRNA ligase</fullName>
        <ecNumber evidence="11">6.1.1.19</ecNumber>
    </recommendedName>
    <alternativeName>
        <fullName evidence="11">Arginyl-tRNA synthetase</fullName>
        <shortName evidence="11">ArgRS</shortName>
    </alternativeName>
</protein>
<proteinExistence type="inferred from homology"/>
<dbReference type="InterPro" id="IPR001412">
    <property type="entry name" value="aa-tRNA-synth_I_CS"/>
</dbReference>
<dbReference type="Pfam" id="PF03485">
    <property type="entry name" value="Arg_tRNA_synt_N"/>
    <property type="match status" value="1"/>
</dbReference>
<evidence type="ECO:0000256" key="3">
    <source>
        <dbReference type="ARBA" id="ARBA00011245"/>
    </source>
</evidence>
<dbReference type="GO" id="GO:0006420">
    <property type="term" value="P:arginyl-tRNA aminoacylation"/>
    <property type="evidence" value="ECO:0007669"/>
    <property type="project" value="UniProtKB-UniRule"/>
</dbReference>
<dbReference type="SUPFAM" id="SSF47323">
    <property type="entry name" value="Anticodon-binding domain of a subclass of class I aminoacyl-tRNA synthetases"/>
    <property type="match status" value="1"/>
</dbReference>
<evidence type="ECO:0000256" key="5">
    <source>
        <dbReference type="ARBA" id="ARBA00022598"/>
    </source>
</evidence>
<evidence type="ECO:0000256" key="1">
    <source>
        <dbReference type="ARBA" id="ARBA00004496"/>
    </source>
</evidence>
<dbReference type="InterPro" id="IPR036695">
    <property type="entry name" value="Arg-tRNA-synth_N_sf"/>
</dbReference>
<dbReference type="SUPFAM" id="SSF55190">
    <property type="entry name" value="Arginyl-tRNA synthetase (ArgRS), N-terminal 'additional' domain"/>
    <property type="match status" value="1"/>
</dbReference>
<organism evidence="15 16">
    <name type="scientific">Thermodesulfitimonas autotrophica</name>
    <dbReference type="NCBI Taxonomy" id="1894989"/>
    <lineage>
        <taxon>Bacteria</taxon>
        <taxon>Bacillati</taxon>
        <taxon>Bacillota</taxon>
        <taxon>Clostridia</taxon>
        <taxon>Thermoanaerobacterales</taxon>
        <taxon>Thermoanaerobacteraceae</taxon>
        <taxon>Thermodesulfitimonas</taxon>
    </lineage>
</organism>
<evidence type="ECO:0000256" key="10">
    <source>
        <dbReference type="ARBA" id="ARBA00049339"/>
    </source>
</evidence>
<evidence type="ECO:0000313" key="15">
    <source>
        <dbReference type="EMBL" id="RPF47063.1"/>
    </source>
</evidence>
<dbReference type="Pfam" id="PF05746">
    <property type="entry name" value="DALR_1"/>
    <property type="match status" value="1"/>
</dbReference>
<evidence type="ECO:0000256" key="9">
    <source>
        <dbReference type="ARBA" id="ARBA00023146"/>
    </source>
</evidence>
<dbReference type="SUPFAM" id="SSF52374">
    <property type="entry name" value="Nucleotidylyl transferase"/>
    <property type="match status" value="1"/>
</dbReference>
<comment type="similarity">
    <text evidence="2 11 12">Belongs to the class-I aminoacyl-tRNA synthetase family.</text>
</comment>
<dbReference type="CDD" id="cd00671">
    <property type="entry name" value="ArgRS_core"/>
    <property type="match status" value="1"/>
</dbReference>
<evidence type="ECO:0000256" key="2">
    <source>
        <dbReference type="ARBA" id="ARBA00005594"/>
    </source>
</evidence>
<dbReference type="NCBIfam" id="TIGR00456">
    <property type="entry name" value="argS"/>
    <property type="match status" value="1"/>
</dbReference>
<dbReference type="Gene3D" id="3.40.50.620">
    <property type="entry name" value="HUPs"/>
    <property type="match status" value="1"/>
</dbReference>
<sequence>MESLKSEIRAAITRALQQVVETVREELNLPEGTAVPDFTVESPREEKFGDFSANIALQLARPARRSPREVASLIRERWSGELCPWVEKVEVAGPGFLNFYLRKAWLQEALREVVRRGEDYGRSQIGGGRKVNVEFVSANPTGLLHMGNARGAALGDSIAALLAFCGFDVTREFYINDTGYQIERFAASLEARYFQQFGENVPVPEDGYHGRDLIATAQRFIAATGTQYRDVPAAVRREALARFGVAEKIAAIRQALENFGVRYDVWFSEEELHKSGAVERVIRELTARGATYELDGALWFKARDYGAEKDEVLIRSTGAPTYFAADIAYHVNKLERGFAWLINIWGADHHGHVPRLKAALKALGADPERLQVVIMQLVRLFRGGEIVRMSKRTGEFVTLEELLEEVGRDAARYFFVLRGADSHLDFDLDLARAQSMENPVYYVQYAHARIASIFRQLADRGIPLPDPARVDLSLLATEEEERLMKQLAAFPEEVADAALGLAPHRLTGYIYNLAGLFHSFYNVHRVIGAGPGLEEARIVLVQATGIVLRQGLRLLGVRAPERM</sequence>
<dbReference type="InterPro" id="IPR035684">
    <property type="entry name" value="ArgRS_core"/>
</dbReference>
<dbReference type="SMART" id="SM01016">
    <property type="entry name" value="Arg_tRNA_synt_N"/>
    <property type="match status" value="1"/>
</dbReference>
<dbReference type="FunFam" id="3.40.50.620:FF:000062">
    <property type="entry name" value="Arginine--tRNA ligase"/>
    <property type="match status" value="1"/>
</dbReference>
<dbReference type="EMBL" id="RKRE01000002">
    <property type="protein sequence ID" value="RPF47063.1"/>
    <property type="molecule type" value="Genomic_DNA"/>
</dbReference>
<dbReference type="PRINTS" id="PR01038">
    <property type="entry name" value="TRNASYNTHARG"/>
</dbReference>
<dbReference type="GO" id="GO:0005524">
    <property type="term" value="F:ATP binding"/>
    <property type="evidence" value="ECO:0007669"/>
    <property type="project" value="UniProtKB-UniRule"/>
</dbReference>
<evidence type="ECO:0000256" key="12">
    <source>
        <dbReference type="RuleBase" id="RU363038"/>
    </source>
</evidence>
<evidence type="ECO:0000259" key="14">
    <source>
        <dbReference type="SMART" id="SM01016"/>
    </source>
</evidence>
<dbReference type="AlphaFoldDB" id="A0A3N5AQA5"/>
<dbReference type="CDD" id="cd07956">
    <property type="entry name" value="Anticodon_Ia_Arg"/>
    <property type="match status" value="1"/>
</dbReference>
<keyword evidence="5 11" id="KW-0436">Ligase</keyword>